<dbReference type="EMBL" id="CP003620">
    <property type="protein sequence ID" value="AFZ13130.1"/>
    <property type="molecule type" value="Genomic_DNA"/>
</dbReference>
<evidence type="ECO:0000313" key="2">
    <source>
        <dbReference type="Proteomes" id="UP000010472"/>
    </source>
</evidence>
<proteinExistence type="predicted"/>
<organism evidence="1 2">
    <name type="scientific">Crinalium epipsammum PCC 9333</name>
    <dbReference type="NCBI Taxonomy" id="1173022"/>
    <lineage>
        <taxon>Bacteria</taxon>
        <taxon>Bacillati</taxon>
        <taxon>Cyanobacteriota</taxon>
        <taxon>Cyanophyceae</taxon>
        <taxon>Gomontiellales</taxon>
        <taxon>Gomontiellaceae</taxon>
        <taxon>Crinalium</taxon>
    </lineage>
</organism>
<dbReference type="eggNOG" id="ENOG5032ZTC">
    <property type="taxonomic scope" value="Bacteria"/>
</dbReference>
<sequence>MQLQINLIPGAIGDLYADVSTSGFITLADRYGLMTAILEDTLSPDEESCVNRLLRAACREKLTVSDELSLLVS</sequence>
<gene>
    <name evidence="1" type="ORF">Cri9333_2260</name>
</gene>
<dbReference type="KEGG" id="cep:Cri9333_2260"/>
<dbReference type="HOGENOM" id="CLU_186050_1_0_3"/>
<evidence type="ECO:0000313" key="1">
    <source>
        <dbReference type="EMBL" id="AFZ13130.1"/>
    </source>
</evidence>
<name>K9W136_9CYAN</name>
<dbReference type="OrthoDB" id="495849at2"/>
<accession>K9W136</accession>
<reference evidence="1 2" key="1">
    <citation type="submission" date="2012-06" db="EMBL/GenBank/DDBJ databases">
        <title>Finished chromosome of genome of Crinalium epipsammum PCC 9333.</title>
        <authorList>
            <consortium name="US DOE Joint Genome Institute"/>
            <person name="Gugger M."/>
            <person name="Coursin T."/>
            <person name="Rippka R."/>
            <person name="Tandeau De Marsac N."/>
            <person name="Huntemann M."/>
            <person name="Wei C.-L."/>
            <person name="Han J."/>
            <person name="Detter J.C."/>
            <person name="Han C."/>
            <person name="Tapia R."/>
            <person name="Davenport K."/>
            <person name="Daligault H."/>
            <person name="Erkkila T."/>
            <person name="Gu W."/>
            <person name="Munk A.C.C."/>
            <person name="Teshima H."/>
            <person name="Xu Y."/>
            <person name="Chain P."/>
            <person name="Chen A."/>
            <person name="Krypides N."/>
            <person name="Mavromatis K."/>
            <person name="Markowitz V."/>
            <person name="Szeto E."/>
            <person name="Ivanova N."/>
            <person name="Mikhailova N."/>
            <person name="Ovchinnikova G."/>
            <person name="Pagani I."/>
            <person name="Pati A."/>
            <person name="Goodwin L."/>
            <person name="Peters L."/>
            <person name="Pitluck S."/>
            <person name="Woyke T."/>
            <person name="Kerfeld C."/>
        </authorList>
    </citation>
    <scope>NUCLEOTIDE SEQUENCE [LARGE SCALE GENOMIC DNA]</scope>
    <source>
        <strain evidence="1 2">PCC 9333</strain>
    </source>
</reference>
<dbReference type="RefSeq" id="WP_015203244.1">
    <property type="nucleotide sequence ID" value="NC_019753.1"/>
</dbReference>
<dbReference type="AlphaFoldDB" id="K9W136"/>
<keyword evidence="2" id="KW-1185">Reference proteome</keyword>
<dbReference type="Proteomes" id="UP000010472">
    <property type="component" value="Chromosome"/>
</dbReference>
<protein>
    <submittedName>
        <fullName evidence="1">Uncharacterized protein</fullName>
    </submittedName>
</protein>